<proteinExistence type="predicted"/>
<sequence length="83" mass="8925">MEVVTTACFDSTLLSRLDLGSADVLLVDLDASVDQELEPLTALLSRCRVPVLFNDGSETRPGAPAFDRLSRRLTVKLAALAAH</sequence>
<evidence type="ECO:0000313" key="2">
    <source>
        <dbReference type="Proteomes" id="UP000218899"/>
    </source>
</evidence>
<dbReference type="Proteomes" id="UP000218899">
    <property type="component" value="Chromosome"/>
</dbReference>
<name>A0A1B4V3A1_9GAMM</name>
<dbReference type="RefSeq" id="WP_096460590.1">
    <property type="nucleotide sequence ID" value="NZ_AP014936.1"/>
</dbReference>
<gene>
    <name evidence="1" type="ORF">SVA_1477</name>
</gene>
<accession>A0A1B4V3A1</accession>
<evidence type="ECO:0000313" key="1">
    <source>
        <dbReference type="EMBL" id="BAU48039.1"/>
    </source>
</evidence>
<keyword evidence="2" id="KW-1185">Reference proteome</keyword>
<dbReference type="EMBL" id="AP014936">
    <property type="protein sequence ID" value="BAU48039.1"/>
    <property type="molecule type" value="Genomic_DNA"/>
</dbReference>
<dbReference type="AlphaFoldDB" id="A0A1B4V3A1"/>
<organism evidence="1 2">
    <name type="scientific">Sulfurifustis variabilis</name>
    <dbReference type="NCBI Taxonomy" id="1675686"/>
    <lineage>
        <taxon>Bacteria</taxon>
        <taxon>Pseudomonadati</taxon>
        <taxon>Pseudomonadota</taxon>
        <taxon>Gammaproteobacteria</taxon>
        <taxon>Acidiferrobacterales</taxon>
        <taxon>Acidiferrobacteraceae</taxon>
        <taxon>Sulfurifustis</taxon>
    </lineage>
</organism>
<reference evidence="1 2" key="1">
    <citation type="submission" date="2015-08" db="EMBL/GenBank/DDBJ databases">
        <title>Complete genome sequence of Sulfurifustis variabilis.</title>
        <authorList>
            <person name="Miura A."/>
            <person name="Kojima H."/>
            <person name="Fukui M."/>
        </authorList>
    </citation>
    <scope>NUCLEOTIDE SEQUENCE [LARGE SCALE GENOMIC DNA]</scope>
    <source>
        <strain evidence="2">skN76</strain>
    </source>
</reference>
<protein>
    <submittedName>
        <fullName evidence="1">Uncharacterized protein</fullName>
    </submittedName>
</protein>
<dbReference type="KEGG" id="sva:SVA_1477"/>